<proteinExistence type="predicted"/>
<gene>
    <name evidence="1" type="ORF">ThimaDRAFT_1505</name>
</gene>
<organism evidence="1 2">
    <name type="scientific">Thiocapsa marina 5811</name>
    <dbReference type="NCBI Taxonomy" id="768671"/>
    <lineage>
        <taxon>Bacteria</taxon>
        <taxon>Pseudomonadati</taxon>
        <taxon>Pseudomonadota</taxon>
        <taxon>Gammaproteobacteria</taxon>
        <taxon>Chromatiales</taxon>
        <taxon>Chromatiaceae</taxon>
        <taxon>Thiocapsa</taxon>
    </lineage>
</organism>
<accession>F9U9A3</accession>
<evidence type="ECO:0000313" key="2">
    <source>
        <dbReference type="Proteomes" id="UP000005459"/>
    </source>
</evidence>
<name>F9U9A3_9GAMM</name>
<evidence type="ECO:0000313" key="1">
    <source>
        <dbReference type="EMBL" id="EGV19361.1"/>
    </source>
</evidence>
<sequence>MLQGVCPIPAERPVSTSAFRFFRLDLGNARDSVHLAAQGIAGLFQIVLVL</sequence>
<dbReference type="AlphaFoldDB" id="F9U9A3"/>
<protein>
    <submittedName>
        <fullName evidence="1">Uncharacterized protein</fullName>
    </submittedName>
</protein>
<keyword evidence="2" id="KW-1185">Reference proteome</keyword>
<dbReference type="Proteomes" id="UP000005459">
    <property type="component" value="Unassembled WGS sequence"/>
</dbReference>
<reference evidence="1 2" key="1">
    <citation type="submission" date="2011-06" db="EMBL/GenBank/DDBJ databases">
        <title>The draft genome of Thiocapsa marina 5811.</title>
        <authorList>
            <consortium name="US DOE Joint Genome Institute (JGI-PGF)"/>
            <person name="Lucas S."/>
            <person name="Han J."/>
            <person name="Cheng J.-F."/>
            <person name="Goodwin L."/>
            <person name="Pitluck S."/>
            <person name="Peters L."/>
            <person name="Land M.L."/>
            <person name="Hauser L."/>
            <person name="Vogl K."/>
            <person name="Liu Z."/>
            <person name="Imhoff J."/>
            <person name="Thiel V."/>
            <person name="Frigaard N.-U."/>
            <person name="Bryant D."/>
            <person name="Woyke T.J."/>
        </authorList>
    </citation>
    <scope>NUCLEOTIDE SEQUENCE [LARGE SCALE GENOMIC DNA]</scope>
    <source>
        <strain evidence="1 2">5811</strain>
    </source>
</reference>
<dbReference type="EMBL" id="AFWV01000004">
    <property type="protein sequence ID" value="EGV19361.1"/>
    <property type="molecule type" value="Genomic_DNA"/>
</dbReference>